<dbReference type="InterPro" id="IPR050721">
    <property type="entry name" value="Trk_Ktr_HKT_K-transport"/>
</dbReference>
<keyword evidence="3" id="KW-0633">Potassium transport</keyword>
<evidence type="ECO:0000256" key="6">
    <source>
        <dbReference type="ARBA" id="ARBA00023065"/>
    </source>
</evidence>
<dbReference type="GeneID" id="88849311"/>
<reference evidence="10" key="1">
    <citation type="submission" date="2018-11" db="EMBL/GenBank/DDBJ databases">
        <title>Comparative genomics of Parolsenella catena and Libanicoccus massiliensis: Reclassification of Libanicoccus massiliensis as Parolsenella massiliensis comb. nov.</title>
        <authorList>
            <person name="Sakamoto M."/>
            <person name="Ikeyama N."/>
            <person name="Murakami T."/>
            <person name="Mori H."/>
            <person name="Yuki M."/>
            <person name="Ohkuma M."/>
        </authorList>
    </citation>
    <scope>NUCLEOTIDE SEQUENCE [LARGE SCALE GENOMIC DNA]</scope>
    <source>
        <strain evidence="10">JCM 31932</strain>
    </source>
</reference>
<evidence type="ECO:0000256" key="3">
    <source>
        <dbReference type="ARBA" id="ARBA00022538"/>
    </source>
</evidence>
<dbReference type="GO" id="GO:0005886">
    <property type="term" value="C:plasma membrane"/>
    <property type="evidence" value="ECO:0007669"/>
    <property type="project" value="InterPro"/>
</dbReference>
<dbReference type="InterPro" id="IPR036291">
    <property type="entry name" value="NAD(P)-bd_dom_sf"/>
</dbReference>
<keyword evidence="4" id="KW-0630">Potassium</keyword>
<dbReference type="RefSeq" id="WP_126422530.1">
    <property type="nucleotide sequence ID" value="NZ_AP019367.1"/>
</dbReference>
<dbReference type="Gene3D" id="3.40.50.720">
    <property type="entry name" value="NAD(P)-binding Rossmann-like Domain"/>
    <property type="match status" value="1"/>
</dbReference>
<evidence type="ECO:0000256" key="4">
    <source>
        <dbReference type="ARBA" id="ARBA00022958"/>
    </source>
</evidence>
<gene>
    <name evidence="9" type="primary">trkB</name>
    <name evidence="9" type="ORF">Pcatena_11720</name>
</gene>
<dbReference type="SUPFAM" id="SSF51735">
    <property type="entry name" value="NAD(P)-binding Rossmann-fold domains"/>
    <property type="match status" value="1"/>
</dbReference>
<feature type="domain" description="RCK N-terminal" evidence="7">
    <location>
        <begin position="1"/>
        <end position="119"/>
    </location>
</feature>
<keyword evidence="5" id="KW-0520">NAD</keyword>
<dbReference type="InterPro" id="IPR036721">
    <property type="entry name" value="RCK_C_sf"/>
</dbReference>
<dbReference type="OrthoDB" id="9775180at2"/>
<name>A0A3G9KAY1_9ACTN</name>
<evidence type="ECO:0000259" key="7">
    <source>
        <dbReference type="PROSITE" id="PS51201"/>
    </source>
</evidence>
<dbReference type="InterPro" id="IPR006037">
    <property type="entry name" value="RCK_C"/>
</dbReference>
<organism evidence="9 10">
    <name type="scientific">Parolsenella catena</name>
    <dbReference type="NCBI Taxonomy" id="2003188"/>
    <lineage>
        <taxon>Bacteria</taxon>
        <taxon>Bacillati</taxon>
        <taxon>Actinomycetota</taxon>
        <taxon>Coriobacteriia</taxon>
        <taxon>Coriobacteriales</taxon>
        <taxon>Atopobiaceae</taxon>
        <taxon>Parolsenella</taxon>
    </lineage>
</organism>
<keyword evidence="2" id="KW-0813">Transport</keyword>
<dbReference type="PRINTS" id="PR00335">
    <property type="entry name" value="KUPTAKETRKA"/>
</dbReference>
<proteinExistence type="predicted"/>
<evidence type="ECO:0000313" key="9">
    <source>
        <dbReference type="EMBL" id="BBH50585.1"/>
    </source>
</evidence>
<dbReference type="AlphaFoldDB" id="A0A3G9KAY1"/>
<dbReference type="InterPro" id="IPR003148">
    <property type="entry name" value="RCK_N"/>
</dbReference>
<evidence type="ECO:0000313" key="10">
    <source>
        <dbReference type="Proteomes" id="UP000273154"/>
    </source>
</evidence>
<evidence type="ECO:0000256" key="2">
    <source>
        <dbReference type="ARBA" id="ARBA00022448"/>
    </source>
</evidence>
<dbReference type="Pfam" id="PF02254">
    <property type="entry name" value="TrkA_N"/>
    <property type="match status" value="1"/>
</dbReference>
<evidence type="ECO:0000256" key="1">
    <source>
        <dbReference type="ARBA" id="ARBA00017378"/>
    </source>
</evidence>
<evidence type="ECO:0000256" key="5">
    <source>
        <dbReference type="ARBA" id="ARBA00023027"/>
    </source>
</evidence>
<accession>A0A3G9KAY1</accession>
<dbReference type="InterPro" id="IPR006036">
    <property type="entry name" value="K_uptake_TrkA"/>
</dbReference>
<dbReference type="PANTHER" id="PTHR43833:SF5">
    <property type="entry name" value="TRK SYSTEM POTASSIUM UPTAKE PROTEIN TRKA"/>
    <property type="match status" value="1"/>
</dbReference>
<dbReference type="SUPFAM" id="SSF116726">
    <property type="entry name" value="TrkA C-terminal domain-like"/>
    <property type="match status" value="1"/>
</dbReference>
<dbReference type="EMBL" id="AP019367">
    <property type="protein sequence ID" value="BBH50585.1"/>
    <property type="molecule type" value="Genomic_DNA"/>
</dbReference>
<dbReference type="KEGG" id="pcat:Pcatena_11720"/>
<dbReference type="Gene3D" id="3.30.70.1450">
    <property type="entry name" value="Regulator of K+ conductance, C-terminal domain"/>
    <property type="match status" value="1"/>
</dbReference>
<dbReference type="PROSITE" id="PS51201">
    <property type="entry name" value="RCK_N"/>
    <property type="match status" value="1"/>
</dbReference>
<dbReference type="Pfam" id="PF02080">
    <property type="entry name" value="TrkA_C"/>
    <property type="match status" value="1"/>
</dbReference>
<keyword evidence="6" id="KW-0406">Ion transport</keyword>
<evidence type="ECO:0000259" key="8">
    <source>
        <dbReference type="PROSITE" id="PS51202"/>
    </source>
</evidence>
<keyword evidence="10" id="KW-1185">Reference proteome</keyword>
<dbReference type="PANTHER" id="PTHR43833">
    <property type="entry name" value="POTASSIUM CHANNEL PROTEIN 2-RELATED-RELATED"/>
    <property type="match status" value="1"/>
</dbReference>
<dbReference type="GO" id="GO:0015079">
    <property type="term" value="F:potassium ion transmembrane transporter activity"/>
    <property type="evidence" value="ECO:0007669"/>
    <property type="project" value="InterPro"/>
</dbReference>
<dbReference type="PROSITE" id="PS51202">
    <property type="entry name" value="RCK_C"/>
    <property type="match status" value="1"/>
</dbReference>
<sequence>MNIIIVGGGKVGSYLATLLGNRGYNVRIVESRKAVAQRLEEKLPEGSVVRGMGSSPDVLEEAGVLQADVIIAVTGDDEVNLVVAMLAKMEYGVNRVVARVNNPANAWMFDESMGVDIAVDQADIITKSVEEGLDMEDVFTIMRLGKDGHEIVQGEIRPRSAMVGKSIAELQIPDGLVFVALEHEGNILIPNGDTAFSAGDRVVAFASEQGRDFLSHSLQ</sequence>
<feature type="domain" description="RCK C-terminal" evidence="8">
    <location>
        <begin position="139"/>
        <end position="219"/>
    </location>
</feature>
<dbReference type="Proteomes" id="UP000273154">
    <property type="component" value="Chromosome"/>
</dbReference>
<protein>
    <recommendedName>
        <fullName evidence="1">Trk system potassium uptake protein TrkA</fullName>
    </recommendedName>
</protein>